<dbReference type="AlphaFoldDB" id="A0A7W8P523"/>
<dbReference type="RefSeq" id="WP_221314062.1">
    <property type="nucleotide sequence ID" value="NZ_JACHDE010000009.1"/>
</dbReference>
<gene>
    <name evidence="1" type="ORF">HDG41_004776</name>
</gene>
<protein>
    <submittedName>
        <fullName evidence="1">Uncharacterized protein</fullName>
    </submittedName>
</protein>
<comment type="caution">
    <text evidence="1">The sequence shown here is derived from an EMBL/GenBank/DDBJ whole genome shotgun (WGS) entry which is preliminary data.</text>
</comment>
<reference evidence="1 2" key="1">
    <citation type="submission" date="2020-08" db="EMBL/GenBank/DDBJ databases">
        <title>Genomic Encyclopedia of Type Strains, Phase IV (KMG-V): Genome sequencing to study the core and pangenomes of soil and plant-associated prokaryotes.</title>
        <authorList>
            <person name="Whitman W."/>
        </authorList>
    </citation>
    <scope>NUCLEOTIDE SEQUENCE [LARGE SCALE GENOMIC DNA]</scope>
    <source>
        <strain evidence="1 2">JPY162</strain>
    </source>
</reference>
<evidence type="ECO:0000313" key="2">
    <source>
        <dbReference type="Proteomes" id="UP000592820"/>
    </source>
</evidence>
<accession>A0A7W8P523</accession>
<evidence type="ECO:0000313" key="1">
    <source>
        <dbReference type="EMBL" id="MBB5402690.1"/>
    </source>
</evidence>
<sequence length="206" mass="22507">MDTRDAFDISLSEVDSAFEALELARATSGEDSLAYTEACERYRITILRWKSIYALLAANGARTMMPNVGKGRRLLVLRRGHEPIAESIFVIARVRGFVSTLESCADAVRGQIVSDAQLTVLDGDCHLASKLKAIELINRYCPQCRVAVLSSTLSPFAEWPGVDAVIDRGASPKQMLECFCQLIDSSRFDVSAVLAPPPPDIGLWSA</sequence>
<name>A0A7W8P523_9BURK</name>
<dbReference type="Proteomes" id="UP000592820">
    <property type="component" value="Unassembled WGS sequence"/>
</dbReference>
<proteinExistence type="predicted"/>
<organism evidence="1 2">
    <name type="scientific">Paraburkholderia youngii</name>
    <dbReference type="NCBI Taxonomy" id="2782701"/>
    <lineage>
        <taxon>Bacteria</taxon>
        <taxon>Pseudomonadati</taxon>
        <taxon>Pseudomonadota</taxon>
        <taxon>Betaproteobacteria</taxon>
        <taxon>Burkholderiales</taxon>
        <taxon>Burkholderiaceae</taxon>
        <taxon>Paraburkholderia</taxon>
    </lineage>
</organism>
<dbReference type="EMBL" id="JACHDE010000009">
    <property type="protein sequence ID" value="MBB5402690.1"/>
    <property type="molecule type" value="Genomic_DNA"/>
</dbReference>